<evidence type="ECO:0000313" key="2">
    <source>
        <dbReference type="EMBL" id="CUS41819.1"/>
    </source>
</evidence>
<gene>
    <name evidence="2" type="ORF">MGWOODY_Tha2743</name>
</gene>
<feature type="transmembrane region" description="Helical" evidence="1">
    <location>
        <begin position="6"/>
        <end position="26"/>
    </location>
</feature>
<keyword evidence="1" id="KW-0812">Transmembrane</keyword>
<organism evidence="2">
    <name type="scientific">hydrothermal vent metagenome</name>
    <dbReference type="NCBI Taxonomy" id="652676"/>
    <lineage>
        <taxon>unclassified sequences</taxon>
        <taxon>metagenomes</taxon>
        <taxon>ecological metagenomes</taxon>
    </lineage>
</organism>
<dbReference type="EMBL" id="CZQC01000054">
    <property type="protein sequence ID" value="CUS41819.1"/>
    <property type="molecule type" value="Genomic_DNA"/>
</dbReference>
<proteinExistence type="predicted"/>
<protein>
    <submittedName>
        <fullName evidence="2">Putative membrane protein</fullName>
    </submittedName>
</protein>
<feature type="transmembrane region" description="Helical" evidence="1">
    <location>
        <begin position="77"/>
        <end position="98"/>
    </location>
</feature>
<evidence type="ECO:0000256" key="1">
    <source>
        <dbReference type="SAM" id="Phobius"/>
    </source>
</evidence>
<keyword evidence="1" id="KW-1133">Transmembrane helix</keyword>
<keyword evidence="1" id="KW-0472">Membrane</keyword>
<sequence length="412" mass="45987">MAEQFSGWTLGLIGIILVLGVFFHAFRYSARTAEIAPNILTSIGIFGTFLGVALGLWEFDTGDIQGSVPKLMDGLKTAFWSSIAGLFTALTLKIRAAVAQTGRREAKQTRAASIDDLDTSLRILADQVRTQGDDTFSQRLQVNHQQMVGKLDQVVDTLESYQERMAEANAKALVGAIKMVMNEFNTKINEQYGENFKQLNESVIAMLEWQQQYKAQLNELIGEQERTSASMKEASHAFEYMVDNANAFNGISESLQDLLTGLETQRLNLHSQLGSLADMVNHAAEGLPRLEERISILTKGIADTVQSQQRWAIEELGKMQQTISQQLQDQLADSGALLKDQQHASQQHMQRLGERLERQVTQLDTSMEEELNKALRAFGLQLTALSEKFVSDYSPLTDKLRSLVHMVQSVDE</sequence>
<dbReference type="AlphaFoldDB" id="A0A160TFR1"/>
<reference evidence="2" key="1">
    <citation type="submission" date="2015-10" db="EMBL/GenBank/DDBJ databases">
        <authorList>
            <person name="Gilbert D.G."/>
        </authorList>
    </citation>
    <scope>NUCLEOTIDE SEQUENCE</scope>
</reference>
<feature type="transmembrane region" description="Helical" evidence="1">
    <location>
        <begin position="38"/>
        <end position="57"/>
    </location>
</feature>
<accession>A0A160TFR1</accession>
<name>A0A160TFR1_9ZZZZ</name>